<dbReference type="AlphaFoldDB" id="A0A7S3E7J1"/>
<dbReference type="EMBL" id="HBHW01005849">
    <property type="protein sequence ID" value="CAE0036408.1"/>
    <property type="molecule type" value="Transcribed_RNA"/>
</dbReference>
<proteinExistence type="predicted"/>
<accession>A0A7S3E7J1</accession>
<evidence type="ECO:0000313" key="1">
    <source>
        <dbReference type="EMBL" id="CAE0036404.1"/>
    </source>
</evidence>
<name>A0A7S3E7J1_9RHOD</name>
<gene>
    <name evidence="1" type="ORF">RMAR00112_LOCUS4354</name>
    <name evidence="2" type="ORF">RMAR00112_LOCUS4358</name>
</gene>
<reference evidence="2" key="1">
    <citation type="submission" date="2021-01" db="EMBL/GenBank/DDBJ databases">
        <authorList>
            <person name="Corre E."/>
            <person name="Pelletier E."/>
            <person name="Niang G."/>
            <person name="Scheremetjew M."/>
            <person name="Finn R."/>
            <person name="Kale V."/>
            <person name="Holt S."/>
            <person name="Cochrane G."/>
            <person name="Meng A."/>
            <person name="Brown T."/>
            <person name="Cohen L."/>
        </authorList>
    </citation>
    <scope>NUCLEOTIDE SEQUENCE</scope>
    <source>
        <strain evidence="2">CCMP 769</strain>
    </source>
</reference>
<evidence type="ECO:0000313" key="2">
    <source>
        <dbReference type="EMBL" id="CAE0036408.1"/>
    </source>
</evidence>
<organism evidence="2">
    <name type="scientific">Rhodosorus marinus</name>
    <dbReference type="NCBI Taxonomy" id="101924"/>
    <lineage>
        <taxon>Eukaryota</taxon>
        <taxon>Rhodophyta</taxon>
        <taxon>Stylonematophyceae</taxon>
        <taxon>Stylonematales</taxon>
        <taxon>Stylonemataceae</taxon>
        <taxon>Rhodosorus</taxon>
    </lineage>
</organism>
<protein>
    <submittedName>
        <fullName evidence="2">Uncharacterized protein</fullName>
    </submittedName>
</protein>
<sequence length="104" mass="12061">MRGTETFSSSEKFCFRTEISCLSAIAAHTKPCRKEFEEKYPKWAEVAYEENLSDVGTWMETLRNTSFNNMRTLQKLQDAVEELYKEAEEEEAMSTGQNGRTNED</sequence>
<dbReference type="EMBL" id="HBHW01005845">
    <property type="protein sequence ID" value="CAE0036404.1"/>
    <property type="molecule type" value="Transcribed_RNA"/>
</dbReference>